<dbReference type="EMBL" id="HBIH01001111">
    <property type="protein sequence ID" value="CAE0319840.1"/>
    <property type="molecule type" value="Transcribed_RNA"/>
</dbReference>
<feature type="domain" description="EF-hand" evidence="5">
    <location>
        <begin position="145"/>
        <end position="180"/>
    </location>
</feature>
<protein>
    <recommendedName>
        <fullName evidence="5">EF-hand domain-containing protein</fullName>
    </recommendedName>
</protein>
<evidence type="ECO:0000256" key="2">
    <source>
        <dbReference type="ARBA" id="ARBA00022737"/>
    </source>
</evidence>
<proteinExistence type="predicted"/>
<evidence type="ECO:0000259" key="5">
    <source>
        <dbReference type="PROSITE" id="PS50222"/>
    </source>
</evidence>
<feature type="compositionally biased region" description="Low complexity" evidence="4">
    <location>
        <begin position="211"/>
        <end position="240"/>
    </location>
</feature>
<dbReference type="PANTHER" id="PTHR34524:SF6">
    <property type="entry name" value="CALCYPHOSINE LIKE"/>
    <property type="match status" value="1"/>
</dbReference>
<dbReference type="Gene3D" id="1.10.238.10">
    <property type="entry name" value="EF-hand"/>
    <property type="match status" value="4"/>
</dbReference>
<dbReference type="SUPFAM" id="SSF47473">
    <property type="entry name" value="EF-hand"/>
    <property type="match status" value="2"/>
</dbReference>
<keyword evidence="1" id="KW-0479">Metal-binding</keyword>
<dbReference type="InterPro" id="IPR051581">
    <property type="entry name" value="Ca-bind"/>
</dbReference>
<organism evidence="6">
    <name type="scientific">Strombidium inclinatum</name>
    <dbReference type="NCBI Taxonomy" id="197538"/>
    <lineage>
        <taxon>Eukaryota</taxon>
        <taxon>Sar</taxon>
        <taxon>Alveolata</taxon>
        <taxon>Ciliophora</taxon>
        <taxon>Intramacronucleata</taxon>
        <taxon>Spirotrichea</taxon>
        <taxon>Oligotrichia</taxon>
        <taxon>Strombidiidae</taxon>
        <taxon>Strombidium</taxon>
    </lineage>
</organism>
<dbReference type="InterPro" id="IPR011992">
    <property type="entry name" value="EF-hand-dom_pair"/>
</dbReference>
<dbReference type="InterPro" id="IPR002048">
    <property type="entry name" value="EF_hand_dom"/>
</dbReference>
<accession>A0A7S3ICH5</accession>
<feature type="compositionally biased region" description="Low complexity" evidence="4">
    <location>
        <begin position="186"/>
        <end position="198"/>
    </location>
</feature>
<evidence type="ECO:0000313" key="6">
    <source>
        <dbReference type="EMBL" id="CAE0319840.1"/>
    </source>
</evidence>
<dbReference type="InterPro" id="IPR018247">
    <property type="entry name" value="EF_Hand_1_Ca_BS"/>
</dbReference>
<feature type="domain" description="EF-hand" evidence="5">
    <location>
        <begin position="312"/>
        <end position="347"/>
    </location>
</feature>
<evidence type="ECO:0000256" key="4">
    <source>
        <dbReference type="SAM" id="MobiDB-lite"/>
    </source>
</evidence>
<gene>
    <name evidence="6" type="ORF">SINC0208_LOCUS418</name>
</gene>
<dbReference type="AlphaFoldDB" id="A0A7S3ICH5"/>
<keyword evidence="3" id="KW-0106">Calcium</keyword>
<feature type="domain" description="EF-hand" evidence="5">
    <location>
        <begin position="409"/>
        <end position="437"/>
    </location>
</feature>
<feature type="compositionally biased region" description="Polar residues" evidence="4">
    <location>
        <begin position="199"/>
        <end position="210"/>
    </location>
</feature>
<feature type="domain" description="EF-hand" evidence="5">
    <location>
        <begin position="22"/>
        <end position="57"/>
    </location>
</feature>
<evidence type="ECO:0000256" key="1">
    <source>
        <dbReference type="ARBA" id="ARBA00022723"/>
    </source>
</evidence>
<dbReference type="PANTHER" id="PTHR34524">
    <property type="entry name" value="CALCYPHOSIN"/>
    <property type="match status" value="1"/>
</dbReference>
<feature type="domain" description="EF-hand" evidence="5">
    <location>
        <begin position="438"/>
        <end position="473"/>
    </location>
</feature>
<sequence>MTGFVTSYEIVNFLRDNSVYHVSEAEAFTLVQFFDSDGNNKLSFQEFLQMYLPCEDNVLRNITLDRPSRRVTRYDHLPRDIELSITNVIEKEVDLQRRLEILKRELEVQYDYSPFAAFRSIDRYNSGRVDTVNTGSFLRQNGHYASEMELLAIIRRIDTDGDAVVIYSEFAEFIRPSIPAPRSVNYAPPARSSSAYRAGNSSPLKNTSPVRSYSAQRSRAAYSSPVRPSTVSPSRMSPSRKPVLRLNDEDELVHALKELCNQEQELESGKINLSHKSDFNLFDAFNIFDVPRYGSISVHELQSGLNAIGVYPTYDECDLFITRYDKNGDRRLSFSEFSEAFLAHDSYYANMVNRRSSNYVPRVVRRDDVFLPHTSFEFQTMWRTHIRVENSAESLRQRLNARPGFNMYEAFNSLDFNDDGRISSYELKRMIESRGYFVGHKEVEQVIDKMDKNKDGRVSFHEFSEETRTKSPVRR</sequence>
<dbReference type="CDD" id="cd00051">
    <property type="entry name" value="EFh"/>
    <property type="match status" value="3"/>
</dbReference>
<dbReference type="GO" id="GO:0005509">
    <property type="term" value="F:calcium ion binding"/>
    <property type="evidence" value="ECO:0007669"/>
    <property type="project" value="InterPro"/>
</dbReference>
<dbReference type="PROSITE" id="PS00018">
    <property type="entry name" value="EF_HAND_1"/>
    <property type="match status" value="4"/>
</dbReference>
<feature type="region of interest" description="Disordered" evidence="4">
    <location>
        <begin position="184"/>
        <end position="242"/>
    </location>
</feature>
<evidence type="ECO:0000256" key="3">
    <source>
        <dbReference type="ARBA" id="ARBA00022837"/>
    </source>
</evidence>
<dbReference type="PROSITE" id="PS50222">
    <property type="entry name" value="EF_HAND_2"/>
    <property type="match status" value="5"/>
</dbReference>
<dbReference type="SMART" id="SM00054">
    <property type="entry name" value="EFh"/>
    <property type="match status" value="6"/>
</dbReference>
<dbReference type="Pfam" id="PF13499">
    <property type="entry name" value="EF-hand_7"/>
    <property type="match status" value="2"/>
</dbReference>
<name>A0A7S3ICH5_9SPIT</name>
<dbReference type="Pfam" id="PF13833">
    <property type="entry name" value="EF-hand_8"/>
    <property type="match status" value="1"/>
</dbReference>
<reference evidence="6" key="1">
    <citation type="submission" date="2021-01" db="EMBL/GenBank/DDBJ databases">
        <authorList>
            <person name="Corre E."/>
            <person name="Pelletier E."/>
            <person name="Niang G."/>
            <person name="Scheremetjew M."/>
            <person name="Finn R."/>
            <person name="Kale V."/>
            <person name="Holt S."/>
            <person name="Cochrane G."/>
            <person name="Meng A."/>
            <person name="Brown T."/>
            <person name="Cohen L."/>
        </authorList>
    </citation>
    <scope>NUCLEOTIDE SEQUENCE</scope>
    <source>
        <strain evidence="6">S3</strain>
    </source>
</reference>
<keyword evidence="2" id="KW-0677">Repeat</keyword>